<evidence type="ECO:0000313" key="13">
    <source>
        <dbReference type="EMBL" id="KAA8905819.1"/>
    </source>
</evidence>
<keyword evidence="14" id="KW-1185">Reference proteome</keyword>
<dbReference type="GO" id="GO:0070971">
    <property type="term" value="C:endoplasmic reticulum exit site"/>
    <property type="evidence" value="ECO:0007669"/>
    <property type="project" value="TreeGrafter"/>
</dbReference>
<dbReference type="InterPro" id="IPR012990">
    <property type="entry name" value="Beta-sandwich_Sec23_24"/>
</dbReference>
<dbReference type="Gene3D" id="2.30.30.380">
    <property type="entry name" value="Zn-finger domain of Sec23/24"/>
    <property type="match status" value="1"/>
</dbReference>
<dbReference type="SUPFAM" id="SSF82919">
    <property type="entry name" value="Zn-finger domain of Sec23/24"/>
    <property type="match status" value="1"/>
</dbReference>
<dbReference type="GO" id="GO:0000149">
    <property type="term" value="F:SNARE binding"/>
    <property type="evidence" value="ECO:0007669"/>
    <property type="project" value="TreeGrafter"/>
</dbReference>
<keyword evidence="5" id="KW-0653">Protein transport</keyword>
<evidence type="ECO:0008006" key="15">
    <source>
        <dbReference type="Google" id="ProtNLM"/>
    </source>
</evidence>
<dbReference type="RefSeq" id="XP_034013865.1">
    <property type="nucleotide sequence ID" value="XM_034153889.1"/>
</dbReference>
<dbReference type="InterPro" id="IPR036174">
    <property type="entry name" value="Znf_Sec23_Sec24_sf"/>
</dbReference>
<accession>A0A642UUL5</accession>
<evidence type="ECO:0000256" key="4">
    <source>
        <dbReference type="ARBA" id="ARBA00022490"/>
    </source>
</evidence>
<evidence type="ECO:0000259" key="9">
    <source>
        <dbReference type="Pfam" id="PF04810"/>
    </source>
</evidence>
<dbReference type="PANTHER" id="PTHR13803:SF4">
    <property type="entry name" value="SECRETORY 24CD, ISOFORM C"/>
    <property type="match status" value="1"/>
</dbReference>
<dbReference type="Pfam" id="PF04815">
    <property type="entry name" value="Sec23_helical"/>
    <property type="match status" value="1"/>
</dbReference>
<dbReference type="SUPFAM" id="SSF53300">
    <property type="entry name" value="vWA-like"/>
    <property type="match status" value="1"/>
</dbReference>
<evidence type="ECO:0000256" key="5">
    <source>
        <dbReference type="ARBA" id="ARBA00022927"/>
    </source>
</evidence>
<feature type="domain" description="Sec23/Sec24 trunk" evidence="10">
    <location>
        <begin position="313"/>
        <end position="548"/>
    </location>
</feature>
<feature type="domain" description="Sec23/Sec24 beta-sandwich" evidence="12">
    <location>
        <begin position="559"/>
        <end position="648"/>
    </location>
</feature>
<comment type="caution">
    <text evidence="13">The sequence shown here is derived from an EMBL/GenBank/DDBJ whole genome shotgun (WGS) entry which is preliminary data.</text>
</comment>
<evidence type="ECO:0000259" key="8">
    <source>
        <dbReference type="Pfam" id="PF00626"/>
    </source>
</evidence>
<proteinExistence type="inferred from homology"/>
<name>A0A642UUL5_DIURU</name>
<evidence type="ECO:0000256" key="3">
    <source>
        <dbReference type="ARBA" id="ARBA00022448"/>
    </source>
</evidence>
<reference evidence="13 14" key="1">
    <citation type="submission" date="2019-07" db="EMBL/GenBank/DDBJ databases">
        <title>Genome assembly of two rare yeast pathogens: Diutina rugosa and Trichomonascus ciferrii.</title>
        <authorList>
            <person name="Mixao V."/>
            <person name="Saus E."/>
            <person name="Hansen A."/>
            <person name="Lass-Flor C."/>
            <person name="Gabaldon T."/>
        </authorList>
    </citation>
    <scope>NUCLEOTIDE SEQUENCE [LARGE SCALE GENOMIC DNA]</scope>
    <source>
        <strain evidence="13 14">CBS 613</strain>
    </source>
</reference>
<dbReference type="SUPFAM" id="SSF82754">
    <property type="entry name" value="C-terminal, gelsolin-like domain of Sec23/24"/>
    <property type="match status" value="1"/>
</dbReference>
<dbReference type="Pfam" id="PF04811">
    <property type="entry name" value="Sec23_trunk"/>
    <property type="match status" value="1"/>
</dbReference>
<dbReference type="Pfam" id="PF08033">
    <property type="entry name" value="Sec23_BS"/>
    <property type="match status" value="1"/>
</dbReference>
<dbReference type="SUPFAM" id="SSF81995">
    <property type="entry name" value="beta-sandwich domain of Sec23/24"/>
    <property type="match status" value="1"/>
</dbReference>
<evidence type="ECO:0000259" key="10">
    <source>
        <dbReference type="Pfam" id="PF04811"/>
    </source>
</evidence>
<dbReference type="Gene3D" id="1.20.120.730">
    <property type="entry name" value="Sec23/Sec24 helical domain"/>
    <property type="match status" value="1"/>
</dbReference>
<dbReference type="InterPro" id="IPR036465">
    <property type="entry name" value="vWFA_dom_sf"/>
</dbReference>
<dbReference type="AlphaFoldDB" id="A0A642UUL5"/>
<dbReference type="GO" id="GO:0090110">
    <property type="term" value="P:COPII-coated vesicle cargo loading"/>
    <property type="evidence" value="ECO:0007669"/>
    <property type="project" value="TreeGrafter"/>
</dbReference>
<dbReference type="InterPro" id="IPR006895">
    <property type="entry name" value="Znf_Sec23_Sec24"/>
</dbReference>
<dbReference type="GO" id="GO:0006886">
    <property type="term" value="P:intracellular protein transport"/>
    <property type="evidence" value="ECO:0007669"/>
    <property type="project" value="InterPro"/>
</dbReference>
<dbReference type="Gene3D" id="2.60.40.1670">
    <property type="entry name" value="beta-sandwich domain of Sec23/24"/>
    <property type="match status" value="1"/>
</dbReference>
<feature type="compositionally biased region" description="Polar residues" evidence="7">
    <location>
        <begin position="67"/>
        <end position="80"/>
    </location>
</feature>
<dbReference type="Pfam" id="PF00626">
    <property type="entry name" value="Gelsolin"/>
    <property type="match status" value="1"/>
</dbReference>
<dbReference type="EMBL" id="SWFT01000041">
    <property type="protein sequence ID" value="KAA8905819.1"/>
    <property type="molecule type" value="Genomic_DNA"/>
</dbReference>
<comment type="subcellular location">
    <subcellularLocation>
        <location evidence="1">Golgi apparatus membrane</location>
    </subcellularLocation>
</comment>
<organism evidence="13 14">
    <name type="scientific">Diutina rugosa</name>
    <name type="common">Yeast</name>
    <name type="synonym">Candida rugosa</name>
    <dbReference type="NCBI Taxonomy" id="5481"/>
    <lineage>
        <taxon>Eukaryota</taxon>
        <taxon>Fungi</taxon>
        <taxon>Dikarya</taxon>
        <taxon>Ascomycota</taxon>
        <taxon>Saccharomycotina</taxon>
        <taxon>Pichiomycetes</taxon>
        <taxon>Debaryomycetaceae</taxon>
        <taxon>Diutina</taxon>
    </lineage>
</organism>
<keyword evidence="6" id="KW-0333">Golgi apparatus</keyword>
<feature type="region of interest" description="Disordered" evidence="7">
    <location>
        <begin position="934"/>
        <end position="953"/>
    </location>
</feature>
<gene>
    <name evidence="13" type="ORF">DIURU_001355</name>
</gene>
<dbReference type="GO" id="GO:0030127">
    <property type="term" value="C:COPII vesicle coat"/>
    <property type="evidence" value="ECO:0007669"/>
    <property type="project" value="InterPro"/>
</dbReference>
<evidence type="ECO:0000259" key="12">
    <source>
        <dbReference type="Pfam" id="PF08033"/>
    </source>
</evidence>
<evidence type="ECO:0000256" key="6">
    <source>
        <dbReference type="ARBA" id="ARBA00023034"/>
    </source>
</evidence>
<evidence type="ECO:0000313" key="14">
    <source>
        <dbReference type="Proteomes" id="UP000449547"/>
    </source>
</evidence>
<dbReference type="OrthoDB" id="49016at2759"/>
<evidence type="ECO:0000256" key="1">
    <source>
        <dbReference type="ARBA" id="ARBA00004394"/>
    </source>
</evidence>
<sequence>MTDQLAEGMGQLHVSGHGKKKRARAFHTDLMEQRPTYPGAASDPNQAMPAPIDSTAYPAHSPLAPPYQQSPIPQIGNTTGPAPPAQGSFVPVQEAASAHLSVQEFRDVNHREYMALEEYTDPTTGEPVQAQRQFLTFANVAPPDATTQYLAVDQGTASAKFMRSTMYYVPETEQLRAATKLPLAVTIRPFAPLSEVESPVPVVDMRRIDHPSDDPLDNGPIRCRRCRAYVNPSMQFSQSASFTCNICQFPNNRVPDDYHAMLDVHNQRIDKFVRPELHRGVYDLLVPKEYHAGFDAEVKDRHGQPVDVPPPQLHQVFLVDVSEASIRQGLPQVVADAIRAAVFGAGDDPIPGKVALMTFDKKIHFYNVDATADTTEEAIVVDLDDPSVPFYQGLFGDATESRDAINDALAAIEQIGYAHDVMPDAEPCFASALKAASMALALMGGGKITAVLSALSSWGPGALKFKDNRNVGRNTSDTDQKVYLPDNDYWLGLSKQFRKDSVGLDVHVVAPAAVDLSHVGWLAASTGGTISRVTHFSSDHDARALAARIHSSVRKVRGTQGQLKLRCSNGLQVTQYYSGYIPGGANMHTASSDPKLPAISEDFTMTVLLEYDGKLSTKYDCHFQAALLYTDPEGVRKVRVINLVLAVTERLEEAFNFADENAVVTTIARDCLSFVGKQPLIELRESINLKLVEVFTQYRAMSEYGSNRNRTLSTQLLFPDSIKHLPQFLLSLIKTRALRASTSLSVDSRLGDVYTMLNMPIERLMYHLYPALVEIHSLADEDGTTNETGCVRLPKFKDLSVANLESGVYLLCDGSKVMVWVDPQTNPMLLKDLFGTENIGEIDARLDELPELDTDISKQTATIIKFFNQFIIGCPSLGAAGVQLVRPGYEQQGEIEFKEKLVEDSLHGTLATSSGPSYPEYLSSLHKAIRDRLDNDKSSQKVRQSVTQGEQSHETLAQRMIHF</sequence>
<feature type="domain" description="Zinc finger Sec23/Sec24-type" evidence="9">
    <location>
        <begin position="220"/>
        <end position="258"/>
    </location>
</feature>
<evidence type="ECO:0000256" key="7">
    <source>
        <dbReference type="SAM" id="MobiDB-lite"/>
    </source>
</evidence>
<dbReference type="InterPro" id="IPR029006">
    <property type="entry name" value="ADF-H/Gelsolin-like_dom_sf"/>
</dbReference>
<keyword evidence="4" id="KW-0963">Cytoplasm</keyword>
<keyword evidence="3" id="KW-0813">Transport</keyword>
<feature type="compositionally biased region" description="Polar residues" evidence="7">
    <location>
        <begin position="941"/>
        <end position="950"/>
    </location>
</feature>
<dbReference type="InterPro" id="IPR006900">
    <property type="entry name" value="Sec23/24_helical_dom"/>
</dbReference>
<feature type="domain" description="Gelsolin-like" evidence="8">
    <location>
        <begin position="797"/>
        <end position="863"/>
    </location>
</feature>
<dbReference type="GO" id="GO:0008270">
    <property type="term" value="F:zinc ion binding"/>
    <property type="evidence" value="ECO:0007669"/>
    <property type="project" value="InterPro"/>
</dbReference>
<evidence type="ECO:0000259" key="11">
    <source>
        <dbReference type="Pfam" id="PF04815"/>
    </source>
</evidence>
<dbReference type="Proteomes" id="UP000449547">
    <property type="component" value="Unassembled WGS sequence"/>
</dbReference>
<dbReference type="GO" id="GO:0000139">
    <property type="term" value="C:Golgi membrane"/>
    <property type="evidence" value="ECO:0007669"/>
    <property type="project" value="UniProtKB-SubCell"/>
</dbReference>
<dbReference type="InterPro" id="IPR007123">
    <property type="entry name" value="Gelsolin-like_dom"/>
</dbReference>
<dbReference type="GeneID" id="54780008"/>
<dbReference type="InterPro" id="IPR050550">
    <property type="entry name" value="SEC23_SEC24_subfamily"/>
</dbReference>
<dbReference type="InterPro" id="IPR036180">
    <property type="entry name" value="Gelsolin-like_dom_sf"/>
</dbReference>
<comment type="similarity">
    <text evidence="2">Belongs to the SEC23/SEC24 family. SEC24 subfamily.</text>
</comment>
<dbReference type="SUPFAM" id="SSF81811">
    <property type="entry name" value="Helical domain of Sec23/24"/>
    <property type="match status" value="1"/>
</dbReference>
<dbReference type="Pfam" id="PF04810">
    <property type="entry name" value="zf-Sec23_Sec24"/>
    <property type="match status" value="1"/>
</dbReference>
<dbReference type="Gene3D" id="3.40.50.410">
    <property type="entry name" value="von Willebrand factor, type A domain"/>
    <property type="match status" value="1"/>
</dbReference>
<dbReference type="PANTHER" id="PTHR13803">
    <property type="entry name" value="SEC24-RELATED PROTEIN"/>
    <property type="match status" value="1"/>
</dbReference>
<dbReference type="OMA" id="INPFMTF"/>
<evidence type="ECO:0000256" key="2">
    <source>
        <dbReference type="ARBA" id="ARBA00008334"/>
    </source>
</evidence>
<dbReference type="Gene3D" id="3.40.20.10">
    <property type="entry name" value="Severin"/>
    <property type="match status" value="1"/>
</dbReference>
<feature type="region of interest" description="Disordered" evidence="7">
    <location>
        <begin position="57"/>
        <end position="88"/>
    </location>
</feature>
<dbReference type="VEuPathDB" id="FungiDB:DIURU_001355"/>
<dbReference type="InterPro" id="IPR036175">
    <property type="entry name" value="Sec23/24_helical_dom_sf"/>
</dbReference>
<feature type="domain" description="Sec23/Sec24 helical" evidence="11">
    <location>
        <begin position="659"/>
        <end position="765"/>
    </location>
</feature>
<dbReference type="InterPro" id="IPR006896">
    <property type="entry name" value="Sec23/24_trunk_dom"/>
</dbReference>
<protein>
    <recommendedName>
        <fullName evidence="15">VWFA domain-containing protein</fullName>
    </recommendedName>
</protein>
<feature type="region of interest" description="Disordered" evidence="7">
    <location>
        <begin position="1"/>
        <end position="21"/>
    </location>
</feature>